<dbReference type="GO" id="GO:0009055">
    <property type="term" value="F:electron transfer activity"/>
    <property type="evidence" value="ECO:0007669"/>
    <property type="project" value="InterPro"/>
</dbReference>
<dbReference type="InterPro" id="IPR036909">
    <property type="entry name" value="Cyt_c-like_dom_sf"/>
</dbReference>
<feature type="domain" description="DUF1553" evidence="2">
    <location>
        <begin position="662"/>
        <end position="920"/>
    </location>
</feature>
<dbReference type="PANTHER" id="PTHR35889">
    <property type="entry name" value="CYCLOINULO-OLIGOSACCHARIDE FRUCTANOTRANSFERASE-RELATED"/>
    <property type="match status" value="1"/>
</dbReference>
<dbReference type="Pfam" id="PF07635">
    <property type="entry name" value="PSCyt1"/>
    <property type="match status" value="1"/>
</dbReference>
<evidence type="ECO:0000259" key="2">
    <source>
        <dbReference type="Pfam" id="PF07587"/>
    </source>
</evidence>
<dbReference type="Proteomes" id="UP000315003">
    <property type="component" value="Chromosome"/>
</dbReference>
<feature type="domain" description="DUF1549" evidence="1">
    <location>
        <begin position="176"/>
        <end position="386"/>
    </location>
</feature>
<evidence type="ECO:0000313" key="4">
    <source>
        <dbReference type="EMBL" id="QDT57911.1"/>
    </source>
</evidence>
<dbReference type="InterPro" id="IPR038255">
    <property type="entry name" value="PBS_linker_sf"/>
</dbReference>
<dbReference type="SUPFAM" id="SSF46626">
    <property type="entry name" value="Cytochrome c"/>
    <property type="match status" value="1"/>
</dbReference>
<organism evidence="4 5">
    <name type="scientific">Stieleria bergensis</name>
    <dbReference type="NCBI Taxonomy" id="2528025"/>
    <lineage>
        <taxon>Bacteria</taxon>
        <taxon>Pseudomonadati</taxon>
        <taxon>Planctomycetota</taxon>
        <taxon>Planctomycetia</taxon>
        <taxon>Pirellulales</taxon>
        <taxon>Pirellulaceae</taxon>
        <taxon>Stieleria</taxon>
    </lineage>
</organism>
<dbReference type="PANTHER" id="PTHR35889:SF3">
    <property type="entry name" value="F-BOX DOMAIN-CONTAINING PROTEIN"/>
    <property type="match status" value="1"/>
</dbReference>
<evidence type="ECO:0000259" key="1">
    <source>
        <dbReference type="Pfam" id="PF07583"/>
    </source>
</evidence>
<dbReference type="EMBL" id="CP036272">
    <property type="protein sequence ID" value="QDT57911.1"/>
    <property type="molecule type" value="Genomic_DNA"/>
</dbReference>
<keyword evidence="5" id="KW-1185">Reference proteome</keyword>
<dbReference type="GO" id="GO:0020037">
    <property type="term" value="F:heme binding"/>
    <property type="evidence" value="ECO:0007669"/>
    <property type="project" value="InterPro"/>
</dbReference>
<dbReference type="AlphaFoldDB" id="A0A517SP65"/>
<evidence type="ECO:0000259" key="3">
    <source>
        <dbReference type="Pfam" id="PF07635"/>
    </source>
</evidence>
<dbReference type="PROSITE" id="PS51257">
    <property type="entry name" value="PROKAR_LIPOPROTEIN"/>
    <property type="match status" value="1"/>
</dbReference>
<dbReference type="Gene3D" id="1.10.3130.20">
    <property type="entry name" value="Phycobilisome linker domain"/>
    <property type="match status" value="1"/>
</dbReference>
<reference evidence="4 5" key="1">
    <citation type="submission" date="2019-02" db="EMBL/GenBank/DDBJ databases">
        <title>Deep-cultivation of Planctomycetes and their phenomic and genomic characterization uncovers novel biology.</title>
        <authorList>
            <person name="Wiegand S."/>
            <person name="Jogler M."/>
            <person name="Boedeker C."/>
            <person name="Pinto D."/>
            <person name="Vollmers J."/>
            <person name="Rivas-Marin E."/>
            <person name="Kohn T."/>
            <person name="Peeters S.H."/>
            <person name="Heuer A."/>
            <person name="Rast P."/>
            <person name="Oberbeckmann S."/>
            <person name="Bunk B."/>
            <person name="Jeske O."/>
            <person name="Meyerdierks A."/>
            <person name="Storesund J.E."/>
            <person name="Kallscheuer N."/>
            <person name="Luecker S."/>
            <person name="Lage O.M."/>
            <person name="Pohl T."/>
            <person name="Merkel B.J."/>
            <person name="Hornburger P."/>
            <person name="Mueller R.-W."/>
            <person name="Bruemmer F."/>
            <person name="Labrenz M."/>
            <person name="Spormann A.M."/>
            <person name="Op den Camp H."/>
            <person name="Overmann J."/>
            <person name="Amann R."/>
            <person name="Jetten M.S.M."/>
            <person name="Mascher T."/>
            <person name="Medema M.H."/>
            <person name="Devos D.P."/>
            <person name="Kaster A.-K."/>
            <person name="Ovreas L."/>
            <person name="Rohde M."/>
            <person name="Galperin M.Y."/>
            <person name="Jogler C."/>
        </authorList>
    </citation>
    <scope>NUCLEOTIDE SEQUENCE [LARGE SCALE GENOMIC DNA]</scope>
    <source>
        <strain evidence="4 5">SV_7m_r</strain>
    </source>
</reference>
<dbReference type="InterPro" id="IPR022655">
    <property type="entry name" value="DUF1553"/>
</dbReference>
<dbReference type="Gene3D" id="2.60.120.260">
    <property type="entry name" value="Galactose-binding domain-like"/>
    <property type="match status" value="1"/>
</dbReference>
<dbReference type="RefSeq" id="WP_419187976.1">
    <property type="nucleotide sequence ID" value="NZ_CP036272.1"/>
</dbReference>
<dbReference type="InterPro" id="IPR011444">
    <property type="entry name" value="DUF1549"/>
</dbReference>
<evidence type="ECO:0000313" key="5">
    <source>
        <dbReference type="Proteomes" id="UP000315003"/>
    </source>
</evidence>
<feature type="domain" description="Cytochrome C Planctomycete-type" evidence="3">
    <location>
        <begin position="62"/>
        <end position="121"/>
    </location>
</feature>
<dbReference type="InterPro" id="IPR011429">
    <property type="entry name" value="Cyt_c_Planctomycete-type"/>
</dbReference>
<accession>A0A517SP65</accession>
<dbReference type="Gene3D" id="1.10.760.10">
    <property type="entry name" value="Cytochrome c-like domain"/>
    <property type="match status" value="1"/>
</dbReference>
<sequence>MQRFVFDTPVRSMRWGIAWFGFWVAAGIGCPGWAQQPPSASAESVDRIDFESQVLPILQDSCQHCHGEDEQESGFRVDGRAHLLRGGDSGAAAIVPGDPQSSYLLDLVKHVEEGMEMPPDEDKLSKQQIDVLARWIRQGAVWPGQMEAVELKLQGADHWAFQKVTRPEVPPGSQHPVDAFIDQALAKQQLTANGSADPRQLIRRASIVLTGLIPTPERVEQFVADSRKDPATSYEHLVDELLQSPHFGERWAQHWLDVIRWSESNGSESNLYRKNAWVYRDYVIRSLNEDKPYNQFVREQLAGDVMGSGEALGFLVAGPHVPAATVGQEASAIRQARADRMDEVMQTVGASMIGMTVGCARCHNHKFDPLTITDYYAMTAVFQDIEFGSRFPELSQDHPRRQRGQAIWTQINQQRNRMRPHGVWEENWGAYREMHLRPVTTTAVRINFQSVAVGIDELEVFGPQDNRENLALAASGTQVSGPDEMVGDPRNVITRLNDGEYGTMAWRARGNPKDKTKRPYAIFEFTEPKQINRLRISSNREYFYDTDYLTQKPGLNFGDYDVQVRDQEGNWKTIASSWYMNQQLNKDIAERGEAMEQIQRLIDLLAEEGPRPSFIGRFVEPAVTRVLHRGSPENPKAEVMPSAPAVFGGDFGLGSNATGAQRRQAFAQWVVSPENPLTSRVMVNRIWHHLFGAGIVTTTSDFGTAGAAPSHQALLDYLAAEFVAPTSDQLQPWSVKSMIRLLVTSDAFKRSSQPQQSALAIDGSSRMLWRFPPRRVEAEVVRDSILLASGVLNPEKGGRSYRIHNIKKTYAQWEVVDNHGADTFRRMIYQERMRRVDDQMFTAFDFPDCGQVRAKRPVSTTPLQALNLMNSQFVQHQADLLAKRAIEFAAGDTQAAIKRCFELLLGRQPDKQEVDDCLQVAQQHGLPMVCRALINSNEFIFLP</sequence>
<dbReference type="Pfam" id="PF07583">
    <property type="entry name" value="PSCyt2"/>
    <property type="match status" value="1"/>
</dbReference>
<protein>
    <submittedName>
        <fullName evidence="4">Planctomycete cytochrome C</fullName>
    </submittedName>
</protein>
<proteinExistence type="predicted"/>
<gene>
    <name evidence="4" type="ORF">SV7mr_03970</name>
</gene>
<dbReference type="Pfam" id="PF07587">
    <property type="entry name" value="PSD1"/>
    <property type="match status" value="1"/>
</dbReference>
<name>A0A517SP65_9BACT</name>